<dbReference type="AlphaFoldDB" id="G0ELW0"/>
<reference evidence="1 2" key="1">
    <citation type="journal article" date="2011" name="BMC Genomics">
        <title>Complete genome sequence of Brachyspira intermedia reveals unique genomic features in Brachyspira species and phage-mediated horizontal gene transfer.</title>
        <authorList>
            <person name="Hafstrom T."/>
            <person name="Jansson D.S."/>
            <person name="Segerman B."/>
        </authorList>
    </citation>
    <scope>NUCLEOTIDE SEQUENCE [LARGE SCALE GENOMIC DNA]</scope>
    <source>
        <strain evidence="2">ATCC 51140 / PWS/A</strain>
    </source>
</reference>
<proteinExistence type="predicted"/>
<evidence type="ECO:0000313" key="2">
    <source>
        <dbReference type="Proteomes" id="UP000008522"/>
    </source>
</evidence>
<evidence type="ECO:0000313" key="1">
    <source>
        <dbReference type="EMBL" id="AEM22809.1"/>
    </source>
</evidence>
<keyword evidence="2" id="KW-1185">Reference proteome</keyword>
<organism evidence="1 2">
    <name type="scientific">Brachyspira intermedia (strain ATCC 51140 / PWS/A)</name>
    <name type="common">Serpulina intermedia</name>
    <dbReference type="NCBI Taxonomy" id="1045858"/>
    <lineage>
        <taxon>Bacteria</taxon>
        <taxon>Pseudomonadati</taxon>
        <taxon>Spirochaetota</taxon>
        <taxon>Spirochaetia</taxon>
        <taxon>Brachyspirales</taxon>
        <taxon>Brachyspiraceae</taxon>
        <taxon>Brachyspira</taxon>
    </lineage>
</organism>
<dbReference type="HOGENOM" id="CLU_653251_0_0_12"/>
<name>G0ELW0_BRAIP</name>
<sequence length="420" mass="46608">MMIFIASCQKTPTTPDTVPISLQNFTEWLNAIKVTDFTAQTVNNSLTLTSEKEMTAETALTSIKTALSALSKENIVINNIDSLTWQEEVTSDKEGIIKVSVSPAEGMKFADDLTASLANNEFTITVKPLVSEEDISIDGPGKSADMPLDISLYTGTDYAKEAPFTIKTGTGVFIHDITHSPLKWVVGIQDIWNVSNLEIFKPYISKYDTALYIDYLETFKILEDVNIKLKTSQIYKLTLTISYSKDNNTLTKNIDLYVNLKKDHQIVNDKAIIKAFIEGISGQTYTGSEETINIMINDNVTFNMVGLLPYLAESSSVNKLKFFDVSYGKKGSISYINSIATGLNRQDVIQRLKTKLLEIGINWSGSSFNFYIAESVFAISAIEPMTVSDSSFVFRTSSYSAIDITKGIDITLMIPEGWVE</sequence>
<dbReference type="PATRIC" id="fig|1045858.4.peg.2205"/>
<dbReference type="Proteomes" id="UP000008522">
    <property type="component" value="Chromosome"/>
</dbReference>
<protein>
    <submittedName>
        <fullName evidence="1">Uncharacterized protein</fullName>
    </submittedName>
</protein>
<dbReference type="KEGG" id="bip:Bint_2201"/>
<gene>
    <name evidence="1" type="ordered locus">Bint_2201</name>
</gene>
<accession>G0ELW0</accession>
<dbReference type="EMBL" id="CP002874">
    <property type="protein sequence ID" value="AEM22809.1"/>
    <property type="molecule type" value="Genomic_DNA"/>
</dbReference>